<dbReference type="NCBIfam" id="TIGR01044">
    <property type="entry name" value="rplV_bact"/>
    <property type="match status" value="1"/>
</dbReference>
<proteinExistence type="inferred from homology"/>
<evidence type="ECO:0000256" key="5">
    <source>
        <dbReference type="ARBA" id="ARBA00022884"/>
    </source>
</evidence>
<keyword evidence="7 10" id="KW-0687">Ribonucleoprotein</keyword>
<evidence type="ECO:0000256" key="2">
    <source>
        <dbReference type="ARBA" id="ARBA00009451"/>
    </source>
</evidence>
<dbReference type="PANTHER" id="PTHR13501">
    <property type="entry name" value="CHLOROPLAST 50S RIBOSOMAL PROTEIN L22-RELATED"/>
    <property type="match status" value="1"/>
</dbReference>
<evidence type="ECO:0000256" key="13">
    <source>
        <dbReference type="RuleBase" id="RU004008"/>
    </source>
</evidence>
<keyword evidence="6 10" id="KW-0689">Ribosomal protein</keyword>
<evidence type="ECO:0000256" key="8">
    <source>
        <dbReference type="ARBA" id="ARBA00025084"/>
    </source>
</evidence>
<organism evidence="14 15">
    <name type="scientific">Peptoniphilus koenoeneniae</name>
    <dbReference type="NCBI Taxonomy" id="507751"/>
    <lineage>
        <taxon>Bacteria</taxon>
        <taxon>Bacillati</taxon>
        <taxon>Bacillota</taxon>
        <taxon>Tissierellia</taxon>
        <taxon>Tissierellales</taxon>
        <taxon>Peptoniphilaceae</taxon>
        <taxon>Peptoniphilus</taxon>
    </lineage>
</organism>
<gene>
    <name evidence="10" type="primary">rplV</name>
    <name evidence="14" type="ORF">J2S72_000728</name>
</gene>
<evidence type="ECO:0000256" key="3">
    <source>
        <dbReference type="ARBA" id="ARBA00011838"/>
    </source>
</evidence>
<dbReference type="PANTHER" id="PTHR13501:SF8">
    <property type="entry name" value="LARGE RIBOSOMAL SUBUNIT PROTEIN UL22M"/>
    <property type="match status" value="1"/>
</dbReference>
<comment type="function">
    <text evidence="8">This protein binds specifically to 23S rRNA; its binding is stimulated by other ribosomal proteins, e.g. L4, L17, and L20. It is important during the early stages of 50S assembly. It makes multiple contacts with different domains of the 23S rRNA in the assembled 50S subunit and ribosome.</text>
</comment>
<reference evidence="14 15" key="1">
    <citation type="submission" date="2023-07" db="EMBL/GenBank/DDBJ databases">
        <title>Genomic Encyclopedia of Type Strains, Phase IV (KMG-IV): sequencing the most valuable type-strain genomes for metagenomic binning, comparative biology and taxonomic classification.</title>
        <authorList>
            <person name="Goeker M."/>
        </authorList>
    </citation>
    <scope>NUCLEOTIDE SEQUENCE [LARGE SCALE GENOMIC DNA]</scope>
    <source>
        <strain evidence="14 15">DSM 22616</strain>
    </source>
</reference>
<evidence type="ECO:0000256" key="1">
    <source>
        <dbReference type="ARBA" id="ARBA00003478"/>
    </source>
</evidence>
<dbReference type="Pfam" id="PF00237">
    <property type="entry name" value="Ribosomal_L22"/>
    <property type="match status" value="1"/>
</dbReference>
<evidence type="ECO:0000256" key="4">
    <source>
        <dbReference type="ARBA" id="ARBA00022730"/>
    </source>
</evidence>
<evidence type="ECO:0000313" key="14">
    <source>
        <dbReference type="EMBL" id="MDQ0274711.1"/>
    </source>
</evidence>
<evidence type="ECO:0000256" key="6">
    <source>
        <dbReference type="ARBA" id="ARBA00022980"/>
    </source>
</evidence>
<sequence>MEARAIAKYIRISPLKIHFICDEIRGKSVKEALSILEFTPKRGAKELLKVLKSAIANAENNLSLDADNLYVKEAYANDGPTMKRFHPKAKGMAYPILKRSSHIGVVVAERE</sequence>
<dbReference type="CDD" id="cd00336">
    <property type="entry name" value="Ribosomal_L22"/>
    <property type="match status" value="1"/>
</dbReference>
<protein>
    <recommendedName>
        <fullName evidence="9 10">Large ribosomal subunit protein uL22</fullName>
    </recommendedName>
</protein>
<dbReference type="RefSeq" id="WP_023055843.1">
    <property type="nucleotide sequence ID" value="NZ_JAUSTN010000003.1"/>
</dbReference>
<dbReference type="HAMAP" id="MF_01331_B">
    <property type="entry name" value="Ribosomal_uL22_B"/>
    <property type="match status" value="1"/>
</dbReference>
<evidence type="ECO:0000256" key="12">
    <source>
        <dbReference type="RuleBase" id="RU004006"/>
    </source>
</evidence>
<comment type="caution">
    <text evidence="14">The sequence shown here is derived from an EMBL/GenBank/DDBJ whole genome shotgun (WGS) entry which is preliminary data.</text>
</comment>
<keyword evidence="4 10" id="KW-0699">rRNA-binding</keyword>
<name>A0ABU0ATX0_9FIRM</name>
<evidence type="ECO:0000256" key="9">
    <source>
        <dbReference type="ARBA" id="ARBA00035207"/>
    </source>
</evidence>
<dbReference type="InterPro" id="IPR036394">
    <property type="entry name" value="Ribosomal_uL22_sf"/>
</dbReference>
<dbReference type="EMBL" id="JAUSTN010000003">
    <property type="protein sequence ID" value="MDQ0274711.1"/>
    <property type="molecule type" value="Genomic_DNA"/>
</dbReference>
<dbReference type="Proteomes" id="UP001236559">
    <property type="component" value="Unassembled WGS sequence"/>
</dbReference>
<comment type="similarity">
    <text evidence="2 10 11">Belongs to the universal ribosomal protein uL22 family.</text>
</comment>
<dbReference type="Gene3D" id="3.90.470.10">
    <property type="entry name" value="Ribosomal protein L22/L17"/>
    <property type="match status" value="1"/>
</dbReference>
<keyword evidence="15" id="KW-1185">Reference proteome</keyword>
<keyword evidence="5 10" id="KW-0694">RNA-binding</keyword>
<comment type="function">
    <text evidence="10 13">This protein binds specifically to 23S rRNA; its binding is stimulated by other ribosomal proteins, e.g., L4, L17, and L20. It is important during the early stages of 50S assembly. It makes multiple contacts with different domains of the 23S rRNA in the assembled 50S subunit and ribosome.</text>
</comment>
<dbReference type="GO" id="GO:0005840">
    <property type="term" value="C:ribosome"/>
    <property type="evidence" value="ECO:0007669"/>
    <property type="project" value="UniProtKB-KW"/>
</dbReference>
<evidence type="ECO:0000256" key="10">
    <source>
        <dbReference type="HAMAP-Rule" id="MF_01331"/>
    </source>
</evidence>
<evidence type="ECO:0000313" key="15">
    <source>
        <dbReference type="Proteomes" id="UP001236559"/>
    </source>
</evidence>
<dbReference type="InterPro" id="IPR001063">
    <property type="entry name" value="Ribosomal_uL22"/>
</dbReference>
<evidence type="ECO:0000256" key="7">
    <source>
        <dbReference type="ARBA" id="ARBA00023274"/>
    </source>
</evidence>
<comment type="subunit">
    <text evidence="3 10 12">Part of the 50S ribosomal subunit.</text>
</comment>
<accession>A0ABU0ATX0</accession>
<comment type="function">
    <text evidence="1 10">The globular domain of the protein is located near the polypeptide exit tunnel on the outside of the subunit, while an extended beta-hairpin is found that lines the wall of the exit tunnel in the center of the 70S ribosome.</text>
</comment>
<dbReference type="SUPFAM" id="SSF54843">
    <property type="entry name" value="Ribosomal protein L22"/>
    <property type="match status" value="1"/>
</dbReference>
<dbReference type="InterPro" id="IPR047867">
    <property type="entry name" value="Ribosomal_uL22_bac/org-type"/>
</dbReference>
<evidence type="ECO:0000256" key="11">
    <source>
        <dbReference type="RuleBase" id="RU004005"/>
    </source>
</evidence>
<dbReference type="InterPro" id="IPR005727">
    <property type="entry name" value="Ribosomal_uL22_bac/chlpt-type"/>
</dbReference>